<dbReference type="InterPro" id="IPR035994">
    <property type="entry name" value="Nucleoside_phosphorylase_sf"/>
</dbReference>
<dbReference type="PANTHER" id="PTHR42679">
    <property type="entry name" value="S-METHYL-5'-THIOADENOSINE PHOSPHORYLASE"/>
    <property type="match status" value="1"/>
</dbReference>
<dbReference type="FunFam" id="3.40.50.1580:FF:000012">
    <property type="entry name" value="Probable 6-oxopurine nucleoside phosphorylase"/>
    <property type="match status" value="1"/>
</dbReference>
<comment type="catalytic activity">
    <reaction evidence="4">
        <text>S-methyl-5'-thioadenosine + phosphate = 5-(methylsulfanyl)-alpha-D-ribose 1-phosphate + adenine</text>
        <dbReference type="Rhea" id="RHEA:11852"/>
        <dbReference type="ChEBI" id="CHEBI:16708"/>
        <dbReference type="ChEBI" id="CHEBI:17509"/>
        <dbReference type="ChEBI" id="CHEBI:43474"/>
        <dbReference type="ChEBI" id="CHEBI:58533"/>
        <dbReference type="EC" id="2.4.2.28"/>
    </reaction>
</comment>
<comment type="pathway">
    <text evidence="4">Amino-acid biosynthesis; L-methionine biosynthesis via salvage pathway; S-methyl-5-thio-alpha-D-ribose 1-phosphate from S-methyl-5'-thioadenosine (phosphorylase route): step 1/1.</text>
</comment>
<evidence type="ECO:0000256" key="4">
    <source>
        <dbReference type="HAMAP-Rule" id="MF_01963"/>
    </source>
</evidence>
<comment type="caution">
    <text evidence="6">The sequence shown here is derived from an EMBL/GenBank/DDBJ whole genome shotgun (WGS) entry which is preliminary data.</text>
</comment>
<dbReference type="RefSeq" id="WP_149307800.1">
    <property type="nucleotide sequence ID" value="NZ_SRSD01000006.1"/>
</dbReference>
<feature type="binding site" evidence="4">
    <location>
        <position position="187"/>
    </location>
    <ligand>
        <name>phosphate</name>
        <dbReference type="ChEBI" id="CHEBI:43474"/>
    </ligand>
</feature>
<keyword evidence="7" id="KW-1185">Reference proteome</keyword>
<protein>
    <recommendedName>
        <fullName evidence="4">S-methyl-5'-thioadenosine phosphorylase</fullName>
        <ecNumber evidence="4">2.4.2.28</ecNumber>
    </recommendedName>
    <alternativeName>
        <fullName evidence="4">5'-methylthioadenosine phosphorylase</fullName>
        <shortName evidence="4">MTA phosphorylase</shortName>
        <shortName evidence="4">MTAP</shortName>
    </alternativeName>
</protein>
<dbReference type="SUPFAM" id="SSF53167">
    <property type="entry name" value="Purine and uridine phosphorylases"/>
    <property type="match status" value="1"/>
</dbReference>
<dbReference type="NCBIfam" id="TIGR01694">
    <property type="entry name" value="MTAP"/>
    <property type="match status" value="1"/>
</dbReference>
<dbReference type="GO" id="GO:0005829">
    <property type="term" value="C:cytosol"/>
    <property type="evidence" value="ECO:0007669"/>
    <property type="project" value="TreeGrafter"/>
</dbReference>
<dbReference type="UniPathway" id="UPA00904">
    <property type="reaction ID" value="UER00873"/>
</dbReference>
<feature type="site" description="Important for substrate specificity" evidence="4">
    <location>
        <position position="168"/>
    </location>
</feature>
<dbReference type="EC" id="2.4.2.28" evidence="4"/>
<dbReference type="InterPro" id="IPR010044">
    <property type="entry name" value="MTAP"/>
</dbReference>
<keyword evidence="2 4" id="KW-0808">Transferase</keyword>
<reference evidence="6 7" key="1">
    <citation type="submission" date="2019-04" db="EMBL/GenBank/DDBJ databases">
        <title>Geobacter ruber sp. nov., ferric-reducing bacteria isolated from paddy soil.</title>
        <authorList>
            <person name="Xu Z."/>
            <person name="Masuda Y."/>
            <person name="Itoh H."/>
            <person name="Senoo K."/>
        </authorList>
    </citation>
    <scope>NUCLEOTIDE SEQUENCE [LARGE SCALE GENOMIC DNA]</scope>
    <source>
        <strain evidence="6 7">Red88</strain>
    </source>
</reference>
<feature type="binding site" evidence="4">
    <location>
        <begin position="54"/>
        <end position="55"/>
    </location>
    <ligand>
        <name>phosphate</name>
        <dbReference type="ChEBI" id="CHEBI:43474"/>
    </ligand>
</feature>
<dbReference type="GO" id="GO:0006166">
    <property type="term" value="P:purine ribonucleoside salvage"/>
    <property type="evidence" value="ECO:0007669"/>
    <property type="project" value="UniProtKB-KW"/>
</dbReference>
<keyword evidence="1 4" id="KW-0328">Glycosyltransferase</keyword>
<dbReference type="GO" id="GO:0019509">
    <property type="term" value="P:L-methionine salvage from methylthioadenosine"/>
    <property type="evidence" value="ECO:0007669"/>
    <property type="project" value="UniProtKB-UniRule"/>
</dbReference>
<comment type="subunit">
    <text evidence="4">Homohexamer. Dimer of a homotrimer.</text>
</comment>
<comment type="function">
    <text evidence="4">Catalyzes the reversible phosphorylation of S-methyl-5'-thioadenosine (MTA) to adenine and 5-methylthioribose-1-phosphate. Involved in the breakdown of MTA, a major by-product of polyamine biosynthesis. Responsible for the first step in the methionine salvage pathway after MTA has been generated from S-adenosylmethionine. Has broad substrate specificity with 6-aminopurine nucleosides as preferred substrates.</text>
</comment>
<dbReference type="Pfam" id="PF01048">
    <property type="entry name" value="PNP_UDP_1"/>
    <property type="match status" value="1"/>
</dbReference>
<dbReference type="CDD" id="cd09010">
    <property type="entry name" value="MTAP_SsMTAPII_like_MTIP"/>
    <property type="match status" value="1"/>
</dbReference>
<feature type="domain" description="Nucleoside phosphorylase" evidence="5">
    <location>
        <begin position="6"/>
        <end position="245"/>
    </location>
</feature>
<keyword evidence="3 4" id="KW-0660">Purine salvage</keyword>
<dbReference type="Gene3D" id="3.40.50.1580">
    <property type="entry name" value="Nucleoside phosphorylase domain"/>
    <property type="match status" value="1"/>
</dbReference>
<evidence type="ECO:0000313" key="6">
    <source>
        <dbReference type="EMBL" id="KAA0891438.1"/>
    </source>
</evidence>
<dbReference type="InterPro" id="IPR000845">
    <property type="entry name" value="Nucleoside_phosphorylase_d"/>
</dbReference>
<evidence type="ECO:0000256" key="1">
    <source>
        <dbReference type="ARBA" id="ARBA00022676"/>
    </source>
</evidence>
<evidence type="ECO:0000259" key="5">
    <source>
        <dbReference type="Pfam" id="PF01048"/>
    </source>
</evidence>
<accession>A0A5A9XGL1</accession>
<organism evidence="6 7">
    <name type="scientific">Oryzomonas rubra</name>
    <dbReference type="NCBI Taxonomy" id="2509454"/>
    <lineage>
        <taxon>Bacteria</taxon>
        <taxon>Pseudomonadati</taxon>
        <taxon>Thermodesulfobacteriota</taxon>
        <taxon>Desulfuromonadia</taxon>
        <taxon>Geobacterales</taxon>
        <taxon>Geobacteraceae</taxon>
        <taxon>Oryzomonas</taxon>
    </lineage>
</organism>
<feature type="binding site" evidence="4">
    <location>
        <position position="12"/>
    </location>
    <ligand>
        <name>phosphate</name>
        <dbReference type="ChEBI" id="CHEBI:43474"/>
    </ligand>
</feature>
<feature type="binding site" evidence="4">
    <location>
        <begin position="210"/>
        <end position="212"/>
    </location>
    <ligand>
        <name>substrate</name>
    </ligand>
</feature>
<dbReference type="HAMAP" id="MF_01963">
    <property type="entry name" value="MTAP"/>
    <property type="match status" value="1"/>
</dbReference>
<evidence type="ECO:0000256" key="3">
    <source>
        <dbReference type="ARBA" id="ARBA00022726"/>
    </source>
</evidence>
<feature type="site" description="Important for substrate specificity" evidence="4">
    <location>
        <position position="223"/>
    </location>
</feature>
<sequence length="288" mass="31327">MKDAVIGVIGGSGLYEMEGMEDVRRVQVETPFGTPSDEYVTGTLNGVRMAFLPRHGRGHRLLPSEVNYRANIYGMKKLGVERIISVSAVGSLKEMIAPGHIVIPDQFIDRTKGIRKDTFFGEGIVAHVGFADPVCNDLSEALYAAALKAGAVAHKGGTYICMEGPAFSTRAESFMYREREAAVIGMTNLTEAKLAREAEICYGIIALSTDYDCWHTSHDDVSVEAVVQIIQQNVAMAKEIIRHAVAAIDGREQSCPCGSALQYAIISDRSVIPAETKQNLDLLIGKYL</sequence>
<dbReference type="Proteomes" id="UP000324298">
    <property type="component" value="Unassembled WGS sequence"/>
</dbReference>
<dbReference type="GO" id="GO:0017061">
    <property type="term" value="F:S-methyl-5-thioadenosine phosphorylase activity"/>
    <property type="evidence" value="ECO:0007669"/>
    <property type="project" value="UniProtKB-UniRule"/>
</dbReference>
<dbReference type="AlphaFoldDB" id="A0A5A9XGL1"/>
<evidence type="ECO:0000256" key="2">
    <source>
        <dbReference type="ARBA" id="ARBA00022679"/>
    </source>
</evidence>
<evidence type="ECO:0000313" key="7">
    <source>
        <dbReference type="Proteomes" id="UP000324298"/>
    </source>
</evidence>
<dbReference type="PANTHER" id="PTHR42679:SF2">
    <property type="entry name" value="S-METHYL-5'-THIOADENOSINE PHOSPHORYLASE"/>
    <property type="match status" value="1"/>
</dbReference>
<dbReference type="EMBL" id="SRSD01000006">
    <property type="protein sequence ID" value="KAA0891438.1"/>
    <property type="molecule type" value="Genomic_DNA"/>
</dbReference>
<feature type="binding site" evidence="4">
    <location>
        <begin position="87"/>
        <end position="88"/>
    </location>
    <ligand>
        <name>phosphate</name>
        <dbReference type="ChEBI" id="CHEBI:43474"/>
    </ligand>
</feature>
<gene>
    <name evidence="4 6" type="primary">mtnP</name>
    <name evidence="6" type="ORF">ET418_11725</name>
</gene>
<feature type="binding site" evidence="4">
    <location>
        <position position="186"/>
    </location>
    <ligand>
        <name>substrate</name>
    </ligand>
</feature>
<proteinExistence type="inferred from homology"/>
<comment type="similarity">
    <text evidence="4">Belongs to the PNP/MTAP phosphorylase family. MTAP subfamily.</text>
</comment>
<dbReference type="OrthoDB" id="1523230at2"/>
<name>A0A5A9XGL1_9BACT</name>